<dbReference type="RefSeq" id="WP_213238620.1">
    <property type="nucleotide sequence ID" value="NZ_JAHBCL010000059.1"/>
</dbReference>
<reference evidence="1 2" key="1">
    <citation type="submission" date="2021-05" db="EMBL/GenBank/DDBJ databases">
        <title>Fusibacter ferrireducens sp. nov., an anaerobic, sulfur- and Fe-reducing bacterium isolated from the mangrove sediment.</title>
        <authorList>
            <person name="Qiu D."/>
        </authorList>
    </citation>
    <scope>NUCLEOTIDE SEQUENCE [LARGE SCALE GENOMIC DNA]</scope>
    <source>
        <strain evidence="1 2">DSM 12116</strain>
    </source>
</reference>
<dbReference type="Proteomes" id="UP000746471">
    <property type="component" value="Unassembled WGS sequence"/>
</dbReference>
<organism evidence="1 2">
    <name type="scientific">Fusibacter paucivorans</name>
    <dbReference type="NCBI Taxonomy" id="76009"/>
    <lineage>
        <taxon>Bacteria</taxon>
        <taxon>Bacillati</taxon>
        <taxon>Bacillota</taxon>
        <taxon>Clostridia</taxon>
        <taxon>Eubacteriales</taxon>
        <taxon>Eubacteriales Family XII. Incertae Sedis</taxon>
        <taxon>Fusibacter</taxon>
    </lineage>
</organism>
<keyword evidence="2" id="KW-1185">Reference proteome</keyword>
<comment type="caution">
    <text evidence="1">The sequence shown here is derived from an EMBL/GenBank/DDBJ whole genome shotgun (WGS) entry which is preliminary data.</text>
</comment>
<protein>
    <recommendedName>
        <fullName evidence="3">Lipoprotein</fullName>
    </recommendedName>
</protein>
<evidence type="ECO:0000313" key="1">
    <source>
        <dbReference type="EMBL" id="MBS7528765.1"/>
    </source>
</evidence>
<gene>
    <name evidence="1" type="ORF">KHM83_19035</name>
</gene>
<accession>A0ABS5PUB6</accession>
<proteinExistence type="predicted"/>
<dbReference type="EMBL" id="JAHBCL010000059">
    <property type="protein sequence ID" value="MBS7528765.1"/>
    <property type="molecule type" value="Genomic_DNA"/>
</dbReference>
<dbReference type="PROSITE" id="PS51257">
    <property type="entry name" value="PROKAR_LIPOPROTEIN"/>
    <property type="match status" value="1"/>
</dbReference>
<sequence>MKKLVILIIIMIPVLLITSCEKSDRTNNVVINSHEIFDAENPASKVHINQIASEYLDIHYDGEKHYNLDIEIWEKGKLVDIIRKAMDIALADYQGLSIEIDDSNPLAYAVIIGMYSNGGATAIRFDVDMNANNANGTFESSYVDERSIADDIKVPLWGYHQFNDMTSPYADVYDAAKNTESSIVLKLSPMNDSD</sequence>
<evidence type="ECO:0008006" key="3">
    <source>
        <dbReference type="Google" id="ProtNLM"/>
    </source>
</evidence>
<name>A0ABS5PUB6_9FIRM</name>
<evidence type="ECO:0000313" key="2">
    <source>
        <dbReference type="Proteomes" id="UP000746471"/>
    </source>
</evidence>